<sequence>MERNCKRKGSGAGLPKSSRVIESSIPQESAREYPRTFLPRVLRGLRDRKFCAYRHYFTGLALIGLKTREFRHKHMNASWRARRAESVFKALKGALMDLSTWRGPTVRSVQFLAPTELSDNELETFGHTINASFLQPVPVIVPS</sequence>
<accession>A0A1S8WJP7</accession>
<dbReference type="EMBL" id="KV906489">
    <property type="protein sequence ID" value="OON14664.1"/>
    <property type="molecule type" value="Genomic_DNA"/>
</dbReference>
<proteinExistence type="predicted"/>
<dbReference type="AlphaFoldDB" id="A0A1S8WJP7"/>
<evidence type="ECO:0000256" key="1">
    <source>
        <dbReference type="SAM" id="MobiDB-lite"/>
    </source>
</evidence>
<feature type="region of interest" description="Disordered" evidence="1">
    <location>
        <begin position="1"/>
        <end position="27"/>
    </location>
</feature>
<reference evidence="2 3" key="1">
    <citation type="submission" date="2015-03" db="EMBL/GenBank/DDBJ databases">
        <title>Draft genome of the nematode, Opisthorchis viverrini.</title>
        <authorList>
            <person name="Mitreva M."/>
        </authorList>
    </citation>
    <scope>NUCLEOTIDE SEQUENCE [LARGE SCALE GENOMIC DNA]</scope>
    <source>
        <strain evidence="2">Khon Kaen</strain>
    </source>
</reference>
<organism evidence="2 3">
    <name type="scientific">Opisthorchis viverrini</name>
    <name type="common">Southeast Asian liver fluke</name>
    <dbReference type="NCBI Taxonomy" id="6198"/>
    <lineage>
        <taxon>Eukaryota</taxon>
        <taxon>Metazoa</taxon>
        <taxon>Spiralia</taxon>
        <taxon>Lophotrochozoa</taxon>
        <taxon>Platyhelminthes</taxon>
        <taxon>Trematoda</taxon>
        <taxon>Digenea</taxon>
        <taxon>Opisthorchiida</taxon>
        <taxon>Opisthorchiata</taxon>
        <taxon>Opisthorchiidae</taxon>
        <taxon>Opisthorchis</taxon>
    </lineage>
</organism>
<keyword evidence="3" id="KW-1185">Reference proteome</keyword>
<protein>
    <submittedName>
        <fullName evidence="2">Uncharacterized protein</fullName>
    </submittedName>
</protein>
<dbReference type="Proteomes" id="UP000243686">
    <property type="component" value="Unassembled WGS sequence"/>
</dbReference>
<dbReference type="InterPro" id="IPR019311">
    <property type="entry name" value="Fy-3"/>
</dbReference>
<evidence type="ECO:0000313" key="2">
    <source>
        <dbReference type="EMBL" id="OON14664.1"/>
    </source>
</evidence>
<gene>
    <name evidence="2" type="ORF">X801_09544</name>
</gene>
<dbReference type="Pfam" id="PF10154">
    <property type="entry name" value="Fy-3"/>
    <property type="match status" value="1"/>
</dbReference>
<name>A0A1S8WJP7_OPIVI</name>
<evidence type="ECO:0000313" key="3">
    <source>
        <dbReference type="Proteomes" id="UP000243686"/>
    </source>
</evidence>